<evidence type="ECO:0000313" key="3">
    <source>
        <dbReference type="Proteomes" id="UP000436141"/>
    </source>
</evidence>
<evidence type="ECO:0000313" key="1">
    <source>
        <dbReference type="EMBL" id="HAJ5961020.1"/>
    </source>
</evidence>
<name>A0A085P765_ECOLX</name>
<dbReference type="EMBL" id="WUIY01000011">
    <property type="protein sequence ID" value="MXI73627.1"/>
    <property type="molecule type" value="Genomic_DNA"/>
</dbReference>
<gene>
    <name evidence="2" type="ORF">GRW05_04825</name>
    <name evidence="1" type="ORF">HMV95_22650</name>
</gene>
<proteinExistence type="predicted"/>
<comment type="caution">
    <text evidence="2">The sequence shown here is derived from an EMBL/GenBank/DDBJ whole genome shotgun (WGS) entry which is preliminary data.</text>
</comment>
<reference evidence="1" key="1">
    <citation type="journal article" date="2018" name="Genome Biol.">
        <title>SKESA: strategic k-mer extension for scrupulous assemblies.</title>
        <authorList>
            <person name="Souvorov A."/>
            <person name="Agarwala R."/>
            <person name="Lipman D.J."/>
        </authorList>
    </citation>
    <scope>NUCLEOTIDE SEQUENCE [LARGE SCALE GENOMIC DNA]</scope>
    <source>
        <strain evidence="1">EuSCAPE_DE065</strain>
    </source>
</reference>
<dbReference type="Proteomes" id="UP000436141">
    <property type="component" value="Unassembled WGS sequence"/>
</dbReference>
<dbReference type="EMBL" id="DABHXT010000058">
    <property type="protein sequence ID" value="HAJ5961020.1"/>
    <property type="molecule type" value="Genomic_DNA"/>
</dbReference>
<dbReference type="RefSeq" id="WP_001294844.1">
    <property type="nucleotide sequence ID" value="NZ_AP022095.1"/>
</dbReference>
<protein>
    <submittedName>
        <fullName evidence="2">Uncharacterized protein</fullName>
    </submittedName>
</protein>
<organism evidence="2 3">
    <name type="scientific">Escherichia coli</name>
    <dbReference type="NCBI Taxonomy" id="562"/>
    <lineage>
        <taxon>Bacteria</taxon>
        <taxon>Pseudomonadati</taxon>
        <taxon>Pseudomonadota</taxon>
        <taxon>Gammaproteobacteria</taxon>
        <taxon>Enterobacterales</taxon>
        <taxon>Enterobacteriaceae</taxon>
        <taxon>Escherichia</taxon>
    </lineage>
</organism>
<sequence>MSEPRLGNLITVLLPARSYKINCALTTEKLMPGIEQFACRLLLIFDQLYPSELQNYFGLTDREREVLLDGLLANRLININPDGHIEASSFLRKHAANNGGKPSLVKYQECTEEVAFDLLTLSICKPQPNRRFTSGLPELLPRHQIGGDAAAVTEAFSSQFRHHLLLSRNSEYERQRTKLYKIMGCSSHEMVQLPIEIEVSYGVSAGSIEPQKFTRSYEYLGNTRLPLSNELEAHIADFLGEHKLDEFGIDCEDFCKLANDKVLLQFANGYKFNYSGWIEAREQRKTGYGTSLTTGMLGAVYLPHNSKLFISMLHNALRDYIGKTAPKALWYSSKVPLWGANGSQLSRFTRALGDILGNYADDKIARISLLHSSADEGEKRQERKRHLGRFPTGIGLTSEAKFDRLEILLIPDVIALVQYHGQPNSDSALTLPIGYITVEPERLELLKKLMIKRTEGAVATITWSESKFENLASLLPVEFLIKLNKKSGEDVDAAIKKMQIYNRAETARAILSLRK</sequence>
<dbReference type="AlphaFoldDB" id="A0A085P765"/>
<dbReference type="Proteomes" id="UP000846355">
    <property type="component" value="Unassembled WGS sequence"/>
</dbReference>
<reference evidence="2 3" key="3">
    <citation type="submission" date="2019-12" db="EMBL/GenBank/DDBJ databases">
        <title>Enteriobacteria Tanzani isolates_10434.</title>
        <authorList>
            <person name="Subbiah M."/>
            <person name="Call D."/>
        </authorList>
    </citation>
    <scope>NUCLEOTIDE SEQUENCE [LARGE SCALE GENOMIC DNA]</scope>
    <source>
        <strain evidence="2 3">10434wD1</strain>
    </source>
</reference>
<reference evidence="1" key="2">
    <citation type="submission" date="2018-12" db="EMBL/GenBank/DDBJ databases">
        <authorList>
            <consortium name="NCBI Pathogen Detection Project"/>
        </authorList>
    </citation>
    <scope>NUCLEOTIDE SEQUENCE</scope>
    <source>
        <strain evidence="1">EuSCAPE_DE065</strain>
    </source>
</reference>
<evidence type="ECO:0000313" key="2">
    <source>
        <dbReference type="EMBL" id="MXI73627.1"/>
    </source>
</evidence>
<accession>A0A085P765</accession>